<comment type="caution">
    <text evidence="2">The sequence shown here is derived from an EMBL/GenBank/DDBJ whole genome shotgun (WGS) entry which is preliminary data.</text>
</comment>
<dbReference type="Proteomes" id="UP001549691">
    <property type="component" value="Unassembled WGS sequence"/>
</dbReference>
<feature type="domain" description="Methyltransferase type 11" evidence="1">
    <location>
        <begin position="80"/>
        <end position="144"/>
    </location>
</feature>
<reference evidence="2 3" key="1">
    <citation type="submission" date="2024-07" db="EMBL/GenBank/DDBJ databases">
        <title>Uliginosibacterium flavum JJ3220;KACC:17644.</title>
        <authorList>
            <person name="Kim M.K."/>
        </authorList>
    </citation>
    <scope>NUCLEOTIDE SEQUENCE [LARGE SCALE GENOMIC DNA]</scope>
    <source>
        <strain evidence="2 3">KACC:17644</strain>
    </source>
</reference>
<organism evidence="2 3">
    <name type="scientific">Uliginosibacterium flavum</name>
    <dbReference type="NCBI Taxonomy" id="1396831"/>
    <lineage>
        <taxon>Bacteria</taxon>
        <taxon>Pseudomonadati</taxon>
        <taxon>Pseudomonadota</taxon>
        <taxon>Betaproteobacteria</taxon>
        <taxon>Rhodocyclales</taxon>
        <taxon>Zoogloeaceae</taxon>
        <taxon>Uliginosibacterium</taxon>
    </lineage>
</organism>
<dbReference type="InterPro" id="IPR029063">
    <property type="entry name" value="SAM-dependent_MTases_sf"/>
</dbReference>
<accession>A0ABV2TJM9</accession>
<sequence>MSYTEQKDFEQQDAVFFSMRRNFARFDIDVDFANARVLEVGGAGGMLGGLVSGATARTIVADSFDAQRQYEGQFPRLLKEKFERNGRALDLGKIEFHSVDAMDMPYRDGLFDLVLSNNAFQRIRDPFAALQEVLRVLKPGGVACLSFDPLWTCDSGSQYGHYVPQPWAHLLCSADEFAFRMRVAGATDGEIADFMLGPNRIAYRDYQTELHRVLAASGLKAFHVEHWSGLAYDDALTVDNQARAAAILNCDPGDLLVRGFLVLAVK</sequence>
<name>A0ABV2TJM9_9RHOO</name>
<keyword evidence="2" id="KW-0808">Transferase</keyword>
<evidence type="ECO:0000259" key="1">
    <source>
        <dbReference type="Pfam" id="PF08241"/>
    </source>
</evidence>
<proteinExistence type="predicted"/>
<keyword evidence="2" id="KW-0489">Methyltransferase</keyword>
<evidence type="ECO:0000313" key="2">
    <source>
        <dbReference type="EMBL" id="MET7014120.1"/>
    </source>
</evidence>
<dbReference type="CDD" id="cd02440">
    <property type="entry name" value="AdoMet_MTases"/>
    <property type="match status" value="1"/>
</dbReference>
<dbReference type="InterPro" id="IPR013216">
    <property type="entry name" value="Methyltransf_11"/>
</dbReference>
<dbReference type="GO" id="GO:0008168">
    <property type="term" value="F:methyltransferase activity"/>
    <property type="evidence" value="ECO:0007669"/>
    <property type="project" value="UniProtKB-KW"/>
</dbReference>
<keyword evidence="3" id="KW-1185">Reference proteome</keyword>
<evidence type="ECO:0000313" key="3">
    <source>
        <dbReference type="Proteomes" id="UP001549691"/>
    </source>
</evidence>
<protein>
    <submittedName>
        <fullName evidence="2">Methyltransferase domain-containing protein</fullName>
    </submittedName>
</protein>
<gene>
    <name evidence="2" type="ORF">ABXR19_07945</name>
</gene>
<dbReference type="SUPFAM" id="SSF53335">
    <property type="entry name" value="S-adenosyl-L-methionine-dependent methyltransferases"/>
    <property type="match status" value="1"/>
</dbReference>
<dbReference type="Pfam" id="PF08241">
    <property type="entry name" value="Methyltransf_11"/>
    <property type="match status" value="1"/>
</dbReference>
<dbReference type="EMBL" id="JBEWZI010000007">
    <property type="protein sequence ID" value="MET7014120.1"/>
    <property type="molecule type" value="Genomic_DNA"/>
</dbReference>
<dbReference type="RefSeq" id="WP_354600582.1">
    <property type="nucleotide sequence ID" value="NZ_JBEWZI010000007.1"/>
</dbReference>
<dbReference type="GO" id="GO:0032259">
    <property type="term" value="P:methylation"/>
    <property type="evidence" value="ECO:0007669"/>
    <property type="project" value="UniProtKB-KW"/>
</dbReference>
<dbReference type="Gene3D" id="3.40.50.150">
    <property type="entry name" value="Vaccinia Virus protein VP39"/>
    <property type="match status" value="1"/>
</dbReference>